<proteinExistence type="predicted"/>
<dbReference type="EMBL" id="SZYD01000001">
    <property type="protein sequence ID" value="KAD7477799.1"/>
    <property type="molecule type" value="Genomic_DNA"/>
</dbReference>
<comment type="caution">
    <text evidence="1">The sequence shown here is derived from an EMBL/GenBank/DDBJ whole genome shotgun (WGS) entry which is preliminary data.</text>
</comment>
<organism evidence="1 2">
    <name type="scientific">Mikania micrantha</name>
    <name type="common">bitter vine</name>
    <dbReference type="NCBI Taxonomy" id="192012"/>
    <lineage>
        <taxon>Eukaryota</taxon>
        <taxon>Viridiplantae</taxon>
        <taxon>Streptophyta</taxon>
        <taxon>Embryophyta</taxon>
        <taxon>Tracheophyta</taxon>
        <taxon>Spermatophyta</taxon>
        <taxon>Magnoliopsida</taxon>
        <taxon>eudicotyledons</taxon>
        <taxon>Gunneridae</taxon>
        <taxon>Pentapetalae</taxon>
        <taxon>asterids</taxon>
        <taxon>campanulids</taxon>
        <taxon>Asterales</taxon>
        <taxon>Asteraceae</taxon>
        <taxon>Asteroideae</taxon>
        <taxon>Heliantheae alliance</taxon>
        <taxon>Eupatorieae</taxon>
        <taxon>Mikania</taxon>
    </lineage>
</organism>
<evidence type="ECO:0000313" key="1">
    <source>
        <dbReference type="EMBL" id="KAD7477799.1"/>
    </source>
</evidence>
<gene>
    <name evidence="1" type="ORF">E3N88_00935</name>
</gene>
<dbReference type="Proteomes" id="UP000326396">
    <property type="component" value="Linkage Group LG1"/>
</dbReference>
<name>A0A5N6PZK3_9ASTR</name>
<protein>
    <submittedName>
        <fullName evidence="1">Uncharacterized protein</fullName>
    </submittedName>
</protein>
<keyword evidence="2" id="KW-1185">Reference proteome</keyword>
<dbReference type="AlphaFoldDB" id="A0A5N6PZK3"/>
<reference evidence="1 2" key="1">
    <citation type="submission" date="2019-05" db="EMBL/GenBank/DDBJ databases">
        <title>Mikania micrantha, genome provides insights into the molecular mechanism of rapid growth.</title>
        <authorList>
            <person name="Liu B."/>
        </authorList>
    </citation>
    <scope>NUCLEOTIDE SEQUENCE [LARGE SCALE GENOMIC DNA]</scope>
    <source>
        <strain evidence="1">NLD-2019</strain>
        <tissue evidence="1">Leaf</tissue>
    </source>
</reference>
<sequence length="146" mass="16749">MIFERHRPRSSRKCDNEGPAAVGQNLSTAVRKTVYDYDVGDYAYDNMVYLWGHPTFYSVVKGSWNGDLKAPANGCELSGRCKDSSPNDPAGLWEWQAAWVGQICRGGLFRQIEMWADWCCKGPAVVYTLWPFDQAWMCRWGNFWYG</sequence>
<accession>A0A5N6PZK3</accession>
<dbReference type="OrthoDB" id="2410195at2759"/>
<evidence type="ECO:0000313" key="2">
    <source>
        <dbReference type="Proteomes" id="UP000326396"/>
    </source>
</evidence>